<evidence type="ECO:0000313" key="7">
    <source>
        <dbReference type="EMBL" id="MCQ4630898.1"/>
    </source>
</evidence>
<dbReference type="InterPro" id="IPR010982">
    <property type="entry name" value="Lambda_DNA-bd_dom_sf"/>
</dbReference>
<dbReference type="RefSeq" id="WP_256117329.1">
    <property type="nucleotide sequence ID" value="NZ_WHSB02000004.1"/>
</dbReference>
<keyword evidence="2" id="KW-0805">Transcription regulation</keyword>
<evidence type="ECO:0000259" key="6">
    <source>
        <dbReference type="Pfam" id="PF13693"/>
    </source>
</evidence>
<evidence type="ECO:0000256" key="4">
    <source>
        <dbReference type="ARBA" id="ARBA00023163"/>
    </source>
</evidence>
<dbReference type="SUPFAM" id="SSF47413">
    <property type="entry name" value="lambda repressor-like DNA-binding domains"/>
    <property type="match status" value="1"/>
</dbReference>
<evidence type="ECO:0000256" key="2">
    <source>
        <dbReference type="ARBA" id="ARBA00023015"/>
    </source>
</evidence>
<evidence type="ECO:0000256" key="5">
    <source>
        <dbReference type="SAM" id="MobiDB-lite"/>
    </source>
</evidence>
<proteinExistence type="inferred from homology"/>
<evidence type="ECO:0000313" key="8">
    <source>
        <dbReference type="Proteomes" id="UP000996601"/>
    </source>
</evidence>
<reference evidence="7" key="1">
    <citation type="submission" date="2021-07" db="EMBL/GenBank/DDBJ databases">
        <title>Shinella sp. nov., a novel member of the genus Shinella from water.</title>
        <authorList>
            <person name="Deng Y."/>
        </authorList>
    </citation>
    <scope>NUCLEOTIDE SEQUENCE</scope>
    <source>
        <strain evidence="7">CPCC 100929</strain>
    </source>
</reference>
<feature type="domain" description="Ner winged helix-turn-helix DNA-binding" evidence="6">
    <location>
        <begin position="28"/>
        <end position="87"/>
    </location>
</feature>
<keyword evidence="4" id="KW-0804">Transcription</keyword>
<protein>
    <submittedName>
        <fullName evidence="7">Helix-turn-helix domain-containing protein</fullName>
    </submittedName>
</protein>
<dbReference type="Proteomes" id="UP000996601">
    <property type="component" value="Unassembled WGS sequence"/>
</dbReference>
<evidence type="ECO:0000256" key="1">
    <source>
        <dbReference type="ARBA" id="ARBA00006157"/>
    </source>
</evidence>
<name>A0ABT1R6T1_9HYPH</name>
<keyword evidence="8" id="KW-1185">Reference proteome</keyword>
<organism evidence="7 8">
    <name type="scientific">Shinella lacus</name>
    <dbReference type="NCBI Taxonomy" id="2654216"/>
    <lineage>
        <taxon>Bacteria</taxon>
        <taxon>Pseudomonadati</taxon>
        <taxon>Pseudomonadota</taxon>
        <taxon>Alphaproteobacteria</taxon>
        <taxon>Hyphomicrobiales</taxon>
        <taxon>Rhizobiaceae</taxon>
        <taxon>Shinella</taxon>
    </lineage>
</organism>
<dbReference type="Gene3D" id="1.10.260.40">
    <property type="entry name" value="lambda repressor-like DNA-binding domains"/>
    <property type="match status" value="1"/>
</dbReference>
<keyword evidence="3" id="KW-0238">DNA-binding</keyword>
<dbReference type="InterPro" id="IPR038722">
    <property type="entry name" value="Ner_HTH_dom"/>
</dbReference>
<evidence type="ECO:0000256" key="3">
    <source>
        <dbReference type="ARBA" id="ARBA00023125"/>
    </source>
</evidence>
<comment type="caution">
    <text evidence="7">The sequence shown here is derived from an EMBL/GenBank/DDBJ whole genome shotgun (WGS) entry which is preliminary data.</text>
</comment>
<feature type="region of interest" description="Disordered" evidence="5">
    <location>
        <begin position="82"/>
        <end position="113"/>
    </location>
</feature>
<accession>A0ABT1R6T1</accession>
<comment type="similarity">
    <text evidence="1">Belongs to the ner transcriptional regulatory family.</text>
</comment>
<sequence length="113" mass="12701">MHRADETGKLERAKSRRLKEVGRIRDLLARKELTLAQIDEDYRLPRGTAGNAVHEPHVAGERAIAAALGRRPEHLWFSRYHADGTRKSPQPAENYRYARRQTPADGMSCGAAA</sequence>
<dbReference type="EMBL" id="WHSB02000004">
    <property type="protein sequence ID" value="MCQ4630898.1"/>
    <property type="molecule type" value="Genomic_DNA"/>
</dbReference>
<gene>
    <name evidence="7" type="ORF">GB927_012665</name>
</gene>
<dbReference type="Pfam" id="PF13693">
    <property type="entry name" value="HTH_35"/>
    <property type="match status" value="1"/>
</dbReference>